<evidence type="ECO:0000313" key="2">
    <source>
        <dbReference type="EMBL" id="WAL62977.1"/>
    </source>
</evidence>
<keyword evidence="1" id="KW-0812">Transmembrane</keyword>
<organism evidence="2 3">
    <name type="scientific">Amycolatopsis cynarae</name>
    <dbReference type="NCBI Taxonomy" id="2995223"/>
    <lineage>
        <taxon>Bacteria</taxon>
        <taxon>Bacillati</taxon>
        <taxon>Actinomycetota</taxon>
        <taxon>Actinomycetes</taxon>
        <taxon>Pseudonocardiales</taxon>
        <taxon>Pseudonocardiaceae</taxon>
        <taxon>Amycolatopsis</taxon>
    </lineage>
</organism>
<keyword evidence="1" id="KW-1133">Transmembrane helix</keyword>
<name>A0ABY7AVM3_9PSEU</name>
<dbReference type="RefSeq" id="WP_268440629.1">
    <property type="nucleotide sequence ID" value="NZ_CP113836.1"/>
</dbReference>
<dbReference type="EMBL" id="CP113836">
    <property type="protein sequence ID" value="WAL62977.1"/>
    <property type="molecule type" value="Genomic_DNA"/>
</dbReference>
<evidence type="ECO:0000313" key="3">
    <source>
        <dbReference type="Proteomes" id="UP001163203"/>
    </source>
</evidence>
<feature type="transmembrane region" description="Helical" evidence="1">
    <location>
        <begin position="39"/>
        <end position="59"/>
    </location>
</feature>
<evidence type="ECO:0000256" key="1">
    <source>
        <dbReference type="SAM" id="Phobius"/>
    </source>
</evidence>
<dbReference type="InterPro" id="IPR021214">
    <property type="entry name" value="DUF2568"/>
</dbReference>
<keyword evidence="1" id="KW-0472">Membrane</keyword>
<dbReference type="Pfam" id="PF10823">
    <property type="entry name" value="DUF2568"/>
    <property type="match status" value="1"/>
</dbReference>
<proteinExistence type="predicted"/>
<accession>A0ABY7AVM3</accession>
<dbReference type="Proteomes" id="UP001163203">
    <property type="component" value="Chromosome"/>
</dbReference>
<keyword evidence="3" id="KW-1185">Reference proteome</keyword>
<protein>
    <submittedName>
        <fullName evidence="2">YrdB family protein</fullName>
    </submittedName>
</protein>
<reference evidence="2" key="1">
    <citation type="submission" date="2022-11" db="EMBL/GenBank/DDBJ databases">
        <authorList>
            <person name="Mo P."/>
        </authorList>
    </citation>
    <scope>NUCLEOTIDE SEQUENCE</scope>
    <source>
        <strain evidence="2">HUAS 11-8</strain>
    </source>
</reference>
<gene>
    <name evidence="2" type="ORF">ORV05_18195</name>
</gene>
<sequence length="108" mass="11542">MMSTVATDAGMVLSLLLELSVYAATGYWGFTLRKPWPVRWLAGLGVPLLLAIAWGLFAAPRASLPLHGFPRGALDVLWFGTGCAALAGRRRRALAAAFAIVYLVDLAL</sequence>